<dbReference type="AlphaFoldDB" id="A0A6C0KAS0"/>
<reference evidence="2" key="1">
    <citation type="journal article" date="2020" name="Nature">
        <title>Giant virus diversity and host interactions through global metagenomics.</title>
        <authorList>
            <person name="Schulz F."/>
            <person name="Roux S."/>
            <person name="Paez-Espino D."/>
            <person name="Jungbluth S."/>
            <person name="Walsh D.A."/>
            <person name="Denef V.J."/>
            <person name="McMahon K.D."/>
            <person name="Konstantinidis K.T."/>
            <person name="Eloe-Fadrosh E.A."/>
            <person name="Kyrpides N.C."/>
            <person name="Woyke T."/>
        </authorList>
    </citation>
    <scope>NUCLEOTIDE SEQUENCE</scope>
    <source>
        <strain evidence="2">GVMAG-S-1102244-55</strain>
    </source>
</reference>
<feature type="compositionally biased region" description="Basic residues" evidence="1">
    <location>
        <begin position="19"/>
        <end position="30"/>
    </location>
</feature>
<accession>A0A6C0KAS0</accession>
<proteinExistence type="predicted"/>
<feature type="region of interest" description="Disordered" evidence="1">
    <location>
        <begin position="194"/>
        <end position="244"/>
    </location>
</feature>
<evidence type="ECO:0000313" key="2">
    <source>
        <dbReference type="EMBL" id="QHU14779.1"/>
    </source>
</evidence>
<sequence>MPKAKAADVKKRNVLTLRKRNTSRRIRPNFRNRDPRSPTSIMSLGTNNNNKAVHQNECSLIKSACRRHKWSDGRKQPDNKGKYKKCYYAISRGNWSPPHEQNKYYAHPDKGGDIEANQRLNRCIGQESDYGLNSDFVEDEGGELHDGKGISKEERDERKTEFFATIRETNQNISVGHLERLWEEYNSNVRIGQNQKVRFSGTRKRKRAGKGRKRKTRKKVRKRRRKKRNTKKRRKRTRKTKKRR</sequence>
<feature type="region of interest" description="Disordered" evidence="1">
    <location>
        <begin position="19"/>
        <end position="49"/>
    </location>
</feature>
<protein>
    <submittedName>
        <fullName evidence="2">Uncharacterized protein</fullName>
    </submittedName>
</protein>
<evidence type="ECO:0000256" key="1">
    <source>
        <dbReference type="SAM" id="MobiDB-lite"/>
    </source>
</evidence>
<name>A0A6C0KAS0_9ZZZZ</name>
<feature type="compositionally biased region" description="Basic residues" evidence="1">
    <location>
        <begin position="201"/>
        <end position="244"/>
    </location>
</feature>
<dbReference type="EMBL" id="MN740847">
    <property type="protein sequence ID" value="QHU14779.1"/>
    <property type="molecule type" value="Genomic_DNA"/>
</dbReference>
<feature type="compositionally biased region" description="Polar residues" evidence="1">
    <location>
        <begin position="37"/>
        <end position="49"/>
    </location>
</feature>
<organism evidence="2">
    <name type="scientific">viral metagenome</name>
    <dbReference type="NCBI Taxonomy" id="1070528"/>
    <lineage>
        <taxon>unclassified sequences</taxon>
        <taxon>metagenomes</taxon>
        <taxon>organismal metagenomes</taxon>
    </lineage>
</organism>